<dbReference type="Proteomes" id="UP000319383">
    <property type="component" value="Chromosome"/>
</dbReference>
<accession>A0A517ZRG6</accession>
<dbReference type="InterPro" id="IPR050625">
    <property type="entry name" value="ParA/MinD_ATPase"/>
</dbReference>
<dbReference type="EMBL" id="CP036276">
    <property type="protein sequence ID" value="QDU45079.1"/>
    <property type="molecule type" value="Genomic_DNA"/>
</dbReference>
<reference evidence="4 5" key="1">
    <citation type="submission" date="2019-02" db="EMBL/GenBank/DDBJ databases">
        <title>Deep-cultivation of Planctomycetes and their phenomic and genomic characterization uncovers novel biology.</title>
        <authorList>
            <person name="Wiegand S."/>
            <person name="Jogler M."/>
            <person name="Boedeker C."/>
            <person name="Pinto D."/>
            <person name="Vollmers J."/>
            <person name="Rivas-Marin E."/>
            <person name="Kohn T."/>
            <person name="Peeters S.H."/>
            <person name="Heuer A."/>
            <person name="Rast P."/>
            <person name="Oberbeckmann S."/>
            <person name="Bunk B."/>
            <person name="Jeske O."/>
            <person name="Meyerdierks A."/>
            <person name="Storesund J.E."/>
            <person name="Kallscheuer N."/>
            <person name="Luecker S."/>
            <person name="Lage O.M."/>
            <person name="Pohl T."/>
            <person name="Merkel B.J."/>
            <person name="Hornburger P."/>
            <person name="Mueller R.-W."/>
            <person name="Bruemmer F."/>
            <person name="Labrenz M."/>
            <person name="Spormann A.M."/>
            <person name="Op den Camp H."/>
            <person name="Overmann J."/>
            <person name="Amann R."/>
            <person name="Jetten M.S.M."/>
            <person name="Mascher T."/>
            <person name="Medema M.H."/>
            <person name="Devos D.P."/>
            <person name="Kaster A.-K."/>
            <person name="Ovreas L."/>
            <person name="Rohde M."/>
            <person name="Galperin M.Y."/>
            <person name="Jogler C."/>
        </authorList>
    </citation>
    <scope>NUCLEOTIDE SEQUENCE [LARGE SCALE GENOMIC DNA]</scope>
    <source>
        <strain evidence="4 5">Mal52</strain>
    </source>
</reference>
<evidence type="ECO:0000259" key="3">
    <source>
        <dbReference type="Pfam" id="PF13614"/>
    </source>
</evidence>
<keyword evidence="5" id="KW-1185">Reference proteome</keyword>
<dbReference type="PIRSF" id="PIRSF003092">
    <property type="entry name" value="MinD"/>
    <property type="match status" value="1"/>
</dbReference>
<keyword evidence="1" id="KW-0547">Nucleotide-binding</keyword>
<dbReference type="Pfam" id="PF13614">
    <property type="entry name" value="AAA_31"/>
    <property type="match status" value="1"/>
</dbReference>
<dbReference type="InterPro" id="IPR025669">
    <property type="entry name" value="AAA_dom"/>
</dbReference>
<dbReference type="InterPro" id="IPR027417">
    <property type="entry name" value="P-loop_NTPase"/>
</dbReference>
<dbReference type="GO" id="GO:0009898">
    <property type="term" value="C:cytoplasmic side of plasma membrane"/>
    <property type="evidence" value="ECO:0007669"/>
    <property type="project" value="TreeGrafter"/>
</dbReference>
<dbReference type="GO" id="GO:0051782">
    <property type="term" value="P:negative regulation of cell division"/>
    <property type="evidence" value="ECO:0007669"/>
    <property type="project" value="TreeGrafter"/>
</dbReference>
<dbReference type="AlphaFoldDB" id="A0A517ZRG6"/>
<dbReference type="Gene3D" id="3.40.50.300">
    <property type="entry name" value="P-loop containing nucleotide triphosphate hydrolases"/>
    <property type="match status" value="1"/>
</dbReference>
<evidence type="ECO:0000313" key="4">
    <source>
        <dbReference type="EMBL" id="QDU45079.1"/>
    </source>
</evidence>
<proteinExistence type="predicted"/>
<evidence type="ECO:0000256" key="2">
    <source>
        <dbReference type="ARBA" id="ARBA00022840"/>
    </source>
</evidence>
<dbReference type="GO" id="GO:0005524">
    <property type="term" value="F:ATP binding"/>
    <property type="evidence" value="ECO:0007669"/>
    <property type="project" value="UniProtKB-KW"/>
</dbReference>
<feature type="domain" description="AAA" evidence="3">
    <location>
        <begin position="31"/>
        <end position="177"/>
    </location>
</feature>
<keyword evidence="2" id="KW-0067">ATP-binding</keyword>
<organism evidence="4 5">
    <name type="scientific">Symmachiella dynata</name>
    <dbReference type="NCBI Taxonomy" id="2527995"/>
    <lineage>
        <taxon>Bacteria</taxon>
        <taxon>Pseudomonadati</taxon>
        <taxon>Planctomycetota</taxon>
        <taxon>Planctomycetia</taxon>
        <taxon>Planctomycetales</taxon>
        <taxon>Planctomycetaceae</taxon>
        <taxon>Symmachiella</taxon>
    </lineage>
</organism>
<dbReference type="RefSeq" id="WP_197533247.1">
    <property type="nucleotide sequence ID" value="NZ_CAXBED010000418.1"/>
</dbReference>
<dbReference type="InterPro" id="IPR025501">
    <property type="entry name" value="MinD_FleN"/>
</dbReference>
<protein>
    <submittedName>
        <fullName evidence="4">Flagellum site-determining protein YlxH</fullName>
    </submittedName>
</protein>
<dbReference type="SUPFAM" id="SSF52540">
    <property type="entry name" value="P-loop containing nucleoside triphosphate hydrolases"/>
    <property type="match status" value="1"/>
</dbReference>
<evidence type="ECO:0000313" key="5">
    <source>
        <dbReference type="Proteomes" id="UP000319383"/>
    </source>
</evidence>
<name>A0A517ZRG6_9PLAN</name>
<sequence length="299" mass="32491">MNDQARVLRGLVDQQESDAIVVPHGRSLRARTIAITSGKGGVGKSNLALNMAIALRQSGAEVCVLDANLGLGNIDVLCHENSYWNLSHMVSGVRTLAEICRTGPAGVRVIPGAGGLVDVADCPERVQKKMLSQLVELEHSHDYLIIDTGSGIDRRVRRFLESADVVLVITTPEPTSIADSYATIKALMSSPEIPVLEAVVNQARSREEATRILERIGETSRLFLQTEVGAGGFVPYDTAVPEAVNLQTPFLLHAPRCPASRAIEQLARRIKNISRVKQSRGDFFSRIWPSRPREAAQAS</sequence>
<gene>
    <name evidence="4" type="primary">ylxH</name>
    <name evidence="4" type="ORF">Mal52_35670</name>
</gene>
<dbReference type="GO" id="GO:0005829">
    <property type="term" value="C:cytosol"/>
    <property type="evidence" value="ECO:0007669"/>
    <property type="project" value="TreeGrafter"/>
</dbReference>
<evidence type="ECO:0000256" key="1">
    <source>
        <dbReference type="ARBA" id="ARBA00022741"/>
    </source>
</evidence>
<dbReference type="PANTHER" id="PTHR43384">
    <property type="entry name" value="SEPTUM SITE-DETERMINING PROTEIN MIND HOMOLOG, CHLOROPLASTIC-RELATED"/>
    <property type="match status" value="1"/>
</dbReference>
<dbReference type="PANTHER" id="PTHR43384:SF4">
    <property type="entry name" value="CELLULOSE BIOSYNTHESIS PROTEIN BCSQ-RELATED"/>
    <property type="match status" value="1"/>
</dbReference>
<dbReference type="KEGG" id="sdyn:Mal52_35670"/>
<dbReference type="GO" id="GO:0016887">
    <property type="term" value="F:ATP hydrolysis activity"/>
    <property type="evidence" value="ECO:0007669"/>
    <property type="project" value="TreeGrafter"/>
</dbReference>